<dbReference type="InterPro" id="IPR050661">
    <property type="entry name" value="BglG_antiterminators"/>
</dbReference>
<dbReference type="SUPFAM" id="SSF52794">
    <property type="entry name" value="PTS system IIB component-like"/>
    <property type="match status" value="1"/>
</dbReference>
<dbReference type="GO" id="GO:0006355">
    <property type="term" value="P:regulation of DNA-templated transcription"/>
    <property type="evidence" value="ECO:0007669"/>
    <property type="project" value="InterPro"/>
</dbReference>
<dbReference type="PANTHER" id="PTHR30185">
    <property type="entry name" value="CRYPTIC BETA-GLUCOSIDE BGL OPERON ANTITERMINATOR"/>
    <property type="match status" value="1"/>
</dbReference>
<dbReference type="Gene3D" id="3.40.930.10">
    <property type="entry name" value="Mannitol-specific EII, Chain A"/>
    <property type="match status" value="1"/>
</dbReference>
<dbReference type="Gene3D" id="1.10.10.10">
    <property type="entry name" value="Winged helix-like DNA-binding domain superfamily/Winged helix DNA-binding domain"/>
    <property type="match status" value="1"/>
</dbReference>
<evidence type="ECO:0000256" key="1">
    <source>
        <dbReference type="ARBA" id="ARBA00022679"/>
    </source>
</evidence>
<evidence type="ECO:0000256" key="2">
    <source>
        <dbReference type="ARBA" id="ARBA00022737"/>
    </source>
</evidence>
<dbReference type="InterPro" id="IPR036634">
    <property type="entry name" value="PRD_sf"/>
</dbReference>
<evidence type="ECO:0000259" key="7">
    <source>
        <dbReference type="PROSITE" id="PS51099"/>
    </source>
</evidence>
<accession>A0A0U2LY18</accession>
<evidence type="ECO:0000313" key="10">
    <source>
        <dbReference type="Proteomes" id="UP000067523"/>
    </source>
</evidence>
<keyword evidence="2" id="KW-0677">Repeat</keyword>
<dbReference type="PROSITE" id="PS51372">
    <property type="entry name" value="PRD_2"/>
    <property type="match status" value="1"/>
</dbReference>
<organism evidence="9 10">
    <name type="scientific">Enterococcus rotai</name>
    <dbReference type="NCBI Taxonomy" id="118060"/>
    <lineage>
        <taxon>Bacteria</taxon>
        <taxon>Bacillati</taxon>
        <taxon>Bacillota</taxon>
        <taxon>Bacilli</taxon>
        <taxon>Lactobacillales</taxon>
        <taxon>Enterococcaceae</taxon>
        <taxon>Enterococcus</taxon>
    </lineage>
</organism>
<evidence type="ECO:0000256" key="3">
    <source>
        <dbReference type="ARBA" id="ARBA00023015"/>
    </source>
</evidence>
<dbReference type="InterPro" id="IPR013011">
    <property type="entry name" value="PTS_EIIB_2"/>
</dbReference>
<keyword evidence="10" id="KW-1185">Reference proteome</keyword>
<dbReference type="GO" id="GO:0009401">
    <property type="term" value="P:phosphoenolpyruvate-dependent sugar phosphotransferase system"/>
    <property type="evidence" value="ECO:0007669"/>
    <property type="project" value="InterPro"/>
</dbReference>
<name>A0A0U2LY18_9ENTE</name>
<dbReference type="InterPro" id="IPR036388">
    <property type="entry name" value="WH-like_DNA-bd_sf"/>
</dbReference>
<dbReference type="InterPro" id="IPR036095">
    <property type="entry name" value="PTS_EIIB-like_sf"/>
</dbReference>
<proteinExistence type="predicted"/>
<dbReference type="Gene3D" id="1.10.1790.10">
    <property type="entry name" value="PRD domain"/>
    <property type="match status" value="1"/>
</dbReference>
<sequence>MTDERSRKLMKRLIERSIHEINELATQTGLTKRQLEYSLEKINELLALETEAKLVIENNRIILTNQLREHFIAILSDKTYAKGYLMNAFERAKYLYLLLFYYADEYLSINHFIEELGVGKTTIVNDLKNLTVELESKNIQLVYTRKDGYRLSGNEEHIRYHLMKMIILDSTENNTVFIYDQFIEKHHIETVEATKQLIEEYTTQYGLSFVENRLIEFLYTFIFLKKRLLTTTTVFYDQFQLNALIAMKEYQFAKSILAQSGIDDESAYLYLCAWILGLSVGRPNDSTKDYETILELVKRIILRFEAISGIRFNNQELVVRQLYAHLRPAYYRLYFKLPIVNPLHNRIKDEYHELFNIVEETLKPIASLFEHPIPEDEVAFLTMHFASLCSNFDEYTTSQKVALIVCPNGIGSSSIVYTELKSLFPELSFLGPVETKEIERLSDSYDLIFSTVPNIRLFYTKKPVYIVSPIMNTQEKYRLISDVYTQIGNFNFKLPSVGKIMEIIQRHTAVLEGSALEKELYEYLINQDEPSQLDDGGPSLFEITAPELIQLNMPAKNWEEAIRLSAASLLKEGRITRNYIDTIIETAKKEGPYMVISKHVALPHARPIDGVEQLGMSISVLKQPILFGSKENDPVKYIFCLAATENNRHLNAMAELVHLLDDPQFYSLLDTCQDPYEVYQYLTRKKRSLVENN</sequence>
<dbReference type="CDD" id="cd05568">
    <property type="entry name" value="PTS_IIB_bgl_like"/>
    <property type="match status" value="1"/>
</dbReference>
<dbReference type="GO" id="GO:0008982">
    <property type="term" value="F:protein-N(PI)-phosphohistidine-sugar phosphotransferase activity"/>
    <property type="evidence" value="ECO:0007669"/>
    <property type="project" value="InterPro"/>
</dbReference>
<evidence type="ECO:0000259" key="6">
    <source>
        <dbReference type="PROSITE" id="PS51094"/>
    </source>
</evidence>
<protein>
    <submittedName>
        <fullName evidence="9">Transcription antiterminator</fullName>
    </submittedName>
</protein>
<reference evidence="10" key="1">
    <citation type="submission" date="2015-12" db="EMBL/GenBank/DDBJ databases">
        <authorList>
            <person name="Lauer A."/>
            <person name="Humrighouse B."/>
            <person name="Loparev V."/>
            <person name="Shewmaker P.L."/>
            <person name="Whitney A.M."/>
            <person name="McLaughlin R.W."/>
        </authorList>
    </citation>
    <scope>NUCLEOTIDE SEQUENCE [LARGE SCALE GENOMIC DNA]</scope>
    <source>
        <strain evidence="10">LMG 26678</strain>
    </source>
</reference>
<keyword evidence="4" id="KW-0010">Activator</keyword>
<dbReference type="Proteomes" id="UP000067523">
    <property type="component" value="Chromosome"/>
</dbReference>
<dbReference type="Pfam" id="PF00874">
    <property type="entry name" value="PRD"/>
    <property type="match status" value="1"/>
</dbReference>
<dbReference type="CDD" id="cd00211">
    <property type="entry name" value="PTS_IIA_fru"/>
    <property type="match status" value="1"/>
</dbReference>
<dbReference type="Pfam" id="PF00359">
    <property type="entry name" value="PTS_EIIA_2"/>
    <property type="match status" value="1"/>
</dbReference>
<dbReference type="Gene3D" id="3.40.50.2300">
    <property type="match status" value="1"/>
</dbReference>
<dbReference type="SUPFAM" id="SSF55804">
    <property type="entry name" value="Phoshotransferase/anion transport protein"/>
    <property type="match status" value="1"/>
</dbReference>
<gene>
    <name evidence="9" type="ORF">ATZ35_13550</name>
</gene>
<dbReference type="InterPro" id="IPR011608">
    <property type="entry name" value="PRD"/>
</dbReference>
<dbReference type="PROSITE" id="PS51094">
    <property type="entry name" value="PTS_EIIA_TYPE_2"/>
    <property type="match status" value="1"/>
</dbReference>
<dbReference type="InterPro" id="IPR016152">
    <property type="entry name" value="PTrfase/Anion_transptr"/>
</dbReference>
<evidence type="ECO:0000256" key="5">
    <source>
        <dbReference type="ARBA" id="ARBA00023163"/>
    </source>
</evidence>
<dbReference type="STRING" id="118060.ATZ35_13550"/>
<dbReference type="PROSITE" id="PS51099">
    <property type="entry name" value="PTS_EIIB_TYPE_2"/>
    <property type="match status" value="1"/>
</dbReference>
<evidence type="ECO:0000313" key="9">
    <source>
        <dbReference type="EMBL" id="ALS38133.1"/>
    </source>
</evidence>
<dbReference type="AlphaFoldDB" id="A0A0U2LY18"/>
<evidence type="ECO:0000256" key="4">
    <source>
        <dbReference type="ARBA" id="ARBA00023159"/>
    </source>
</evidence>
<keyword evidence="5" id="KW-0804">Transcription</keyword>
<dbReference type="EMBL" id="CP013655">
    <property type="protein sequence ID" value="ALS38133.1"/>
    <property type="molecule type" value="Genomic_DNA"/>
</dbReference>
<feature type="domain" description="PRD" evidence="8">
    <location>
        <begin position="288"/>
        <end position="395"/>
    </location>
</feature>
<dbReference type="PANTHER" id="PTHR30185:SF9">
    <property type="entry name" value="MANNITOL-SPECIFIC PHOSPHOTRANSFERASE ENZYME IIA COMPONENT"/>
    <property type="match status" value="1"/>
</dbReference>
<feature type="domain" description="PTS EIIB type-2" evidence="7">
    <location>
        <begin position="400"/>
        <end position="491"/>
    </location>
</feature>
<feature type="domain" description="PTS EIIA type-2" evidence="6">
    <location>
        <begin position="542"/>
        <end position="685"/>
    </location>
</feature>
<dbReference type="SUPFAM" id="SSF63520">
    <property type="entry name" value="PTS-regulatory domain, PRD"/>
    <property type="match status" value="1"/>
</dbReference>
<evidence type="ECO:0000259" key="8">
    <source>
        <dbReference type="PROSITE" id="PS51372"/>
    </source>
</evidence>
<dbReference type="KEGG" id="erx:ATZ35_13550"/>
<keyword evidence="1" id="KW-0808">Transferase</keyword>
<dbReference type="InterPro" id="IPR007737">
    <property type="entry name" value="Mga_HTH"/>
</dbReference>
<keyword evidence="3" id="KW-0805">Transcription regulation</keyword>
<dbReference type="Pfam" id="PF05043">
    <property type="entry name" value="Mga"/>
    <property type="match status" value="1"/>
</dbReference>
<dbReference type="RefSeq" id="WP_208927724.1">
    <property type="nucleotide sequence ID" value="NZ_CP013655.1"/>
</dbReference>
<dbReference type="InterPro" id="IPR002178">
    <property type="entry name" value="PTS_EIIA_type-2_dom"/>
</dbReference>